<feature type="transmembrane region" description="Helical" evidence="1">
    <location>
        <begin position="6"/>
        <end position="28"/>
    </location>
</feature>
<dbReference type="Proteomes" id="UP000434044">
    <property type="component" value="Unassembled WGS sequence"/>
</dbReference>
<dbReference type="NCBIfam" id="NF009314">
    <property type="entry name" value="PRK12674.1-2"/>
    <property type="match status" value="1"/>
</dbReference>
<keyword evidence="1" id="KW-0812">Transmembrane</keyword>
<keyword evidence="3" id="KW-1185">Reference proteome</keyword>
<dbReference type="GO" id="GO:0015385">
    <property type="term" value="F:sodium:proton antiporter activity"/>
    <property type="evidence" value="ECO:0007669"/>
    <property type="project" value="TreeGrafter"/>
</dbReference>
<reference evidence="2 3" key="1">
    <citation type="submission" date="2019-11" db="EMBL/GenBank/DDBJ databases">
        <title>Whole-genome sequence of the anaerobic purple sulfur bacterium Allochromatium palmeri DSM 15591.</title>
        <authorList>
            <person name="Kyndt J.A."/>
            <person name="Meyer T.E."/>
        </authorList>
    </citation>
    <scope>NUCLEOTIDE SEQUENCE [LARGE SCALE GENOMIC DNA]</scope>
    <source>
        <strain evidence="2 3">DSM 15591</strain>
    </source>
</reference>
<dbReference type="OrthoDB" id="9813804at2"/>
<dbReference type="NCBIfam" id="TIGR01300">
    <property type="entry name" value="CPA3_mnhG_phaG"/>
    <property type="match status" value="1"/>
</dbReference>
<dbReference type="PANTHER" id="PTHR34703:SF1">
    <property type="entry name" value="ANTIPORTER SUBUNIT MNHG2-RELATED"/>
    <property type="match status" value="1"/>
</dbReference>
<dbReference type="AlphaFoldDB" id="A0A6N8E9M1"/>
<sequence length="126" mass="13347">MDTLLIYVGHTLLAAGLFFFWVSGLGLIRMPDLFTRMHAGTKATTLGSLLTLLGAACLQPDWAPKLLLLAVFILLTNPLSASVLARAGYRTGTEGMDLNVDACAERDRAQVASVGAKADPTEEPSA</sequence>
<name>A0A6N8E9M1_9GAMM</name>
<feature type="transmembrane region" description="Helical" evidence="1">
    <location>
        <begin position="66"/>
        <end position="89"/>
    </location>
</feature>
<proteinExistence type="predicted"/>
<keyword evidence="1" id="KW-1133">Transmembrane helix</keyword>
<evidence type="ECO:0000256" key="1">
    <source>
        <dbReference type="SAM" id="Phobius"/>
    </source>
</evidence>
<comment type="caution">
    <text evidence="2">The sequence shown here is derived from an EMBL/GenBank/DDBJ whole genome shotgun (WGS) entry which is preliminary data.</text>
</comment>
<accession>A0A6N8E9M1</accession>
<dbReference type="Pfam" id="PF03334">
    <property type="entry name" value="PhaG_MnhG_YufB"/>
    <property type="match status" value="1"/>
</dbReference>
<keyword evidence="1" id="KW-0472">Membrane</keyword>
<dbReference type="PANTHER" id="PTHR34703">
    <property type="entry name" value="ANTIPORTER SUBUNIT MNHG2-RELATED"/>
    <property type="match status" value="1"/>
</dbReference>
<dbReference type="InterPro" id="IPR005133">
    <property type="entry name" value="PhaG_MnhG_YufB"/>
</dbReference>
<dbReference type="EMBL" id="WNKT01000003">
    <property type="protein sequence ID" value="MTW20018.1"/>
    <property type="molecule type" value="Genomic_DNA"/>
</dbReference>
<gene>
    <name evidence="2" type="ORF">GJ668_02785</name>
</gene>
<evidence type="ECO:0000313" key="2">
    <source>
        <dbReference type="EMBL" id="MTW20018.1"/>
    </source>
</evidence>
<organism evidence="2 3">
    <name type="scientific">Allochromatium palmeri</name>
    <dbReference type="NCBI Taxonomy" id="231048"/>
    <lineage>
        <taxon>Bacteria</taxon>
        <taxon>Pseudomonadati</taxon>
        <taxon>Pseudomonadota</taxon>
        <taxon>Gammaproteobacteria</taxon>
        <taxon>Chromatiales</taxon>
        <taxon>Chromatiaceae</taxon>
        <taxon>Allochromatium</taxon>
    </lineage>
</organism>
<dbReference type="RefSeq" id="WP_155448588.1">
    <property type="nucleotide sequence ID" value="NZ_WNKT01000003.1"/>
</dbReference>
<evidence type="ECO:0000313" key="3">
    <source>
        <dbReference type="Proteomes" id="UP000434044"/>
    </source>
</evidence>
<protein>
    <submittedName>
        <fullName evidence="2">Na+/H+ antiporter subunit G</fullName>
    </submittedName>
</protein>